<dbReference type="CDD" id="cd02440">
    <property type="entry name" value="AdoMet_MTases"/>
    <property type="match status" value="1"/>
</dbReference>
<evidence type="ECO:0000256" key="7">
    <source>
        <dbReference type="ARBA" id="ARBA00023242"/>
    </source>
</evidence>
<evidence type="ECO:0000256" key="1">
    <source>
        <dbReference type="ARBA" id="ARBA00004123"/>
    </source>
</evidence>
<evidence type="ECO:0000313" key="10">
    <source>
        <dbReference type="EMBL" id="KAK0631784.1"/>
    </source>
</evidence>
<evidence type="ECO:0000256" key="6">
    <source>
        <dbReference type="ARBA" id="ARBA00023163"/>
    </source>
</evidence>
<comment type="subcellular location">
    <subcellularLocation>
        <location evidence="1">Nucleus</location>
    </subcellularLocation>
</comment>
<keyword evidence="4" id="KW-0949">S-adenosyl-L-methionine</keyword>
<comment type="catalytic activity">
    <reaction evidence="9">
        <text>L-methionyl-[protein] + S-adenosyl-L-methionine = S-methyl-L-methionyl-[protein] + S-adenosyl-L-homocysteine</text>
        <dbReference type="Rhea" id="RHEA:60560"/>
        <dbReference type="Rhea" id="RHEA-COMP:12313"/>
        <dbReference type="Rhea" id="RHEA-COMP:15592"/>
        <dbReference type="ChEBI" id="CHEBI:16044"/>
        <dbReference type="ChEBI" id="CHEBI:57856"/>
        <dbReference type="ChEBI" id="CHEBI:59789"/>
        <dbReference type="ChEBI" id="CHEBI:142742"/>
    </reaction>
    <physiologicalReaction direction="left-to-right" evidence="9">
        <dbReference type="Rhea" id="RHEA:60561"/>
    </physiologicalReaction>
</comment>
<keyword evidence="7" id="KW-0539">Nucleus</keyword>
<gene>
    <name evidence="10" type="ORF">B0T14DRAFT_559537</name>
</gene>
<dbReference type="InterPro" id="IPR029063">
    <property type="entry name" value="SAM-dependent_MTases_sf"/>
</dbReference>
<sequence length="312" mass="35933">MDGHQPAQVDPTATHGNRNNAQVYYENGRYYGTFRRGKYMFPIDEAELNKLDIFHKFFMVARRDHPFSSPLHNRESPRIMDLGCGTGIWGIEVAERFPNGHHVGVDLNLIQPEFIPPNIQFMQKDIEMPWQDFEPSSWDLIHMRTLNGSIANWPKLYQEIHRHLRPYYGWVEQVEIDWMPRCDDGTLPPGSYLVQWADELMTAMDGFDRPLRVDSTLTKQRMQDAGLVDISEEVIKFALSGWPNDPHSKDMGRWFNLGFVQGVAALSLAPLYRGHNRSAAEINSLLEKVVAEASSLKVHAYLTLHVFTARRP</sequence>
<evidence type="ECO:0000313" key="11">
    <source>
        <dbReference type="Proteomes" id="UP001175000"/>
    </source>
</evidence>
<keyword evidence="3" id="KW-0808">Transferase</keyword>
<keyword evidence="5" id="KW-0805">Transcription regulation</keyword>
<proteinExistence type="inferred from homology"/>
<name>A0AA39XD71_9PEZI</name>
<dbReference type="AlphaFoldDB" id="A0AA39XD71"/>
<accession>A0AA39XD71</accession>
<evidence type="ECO:0000256" key="2">
    <source>
        <dbReference type="ARBA" id="ARBA00022603"/>
    </source>
</evidence>
<keyword evidence="11" id="KW-1185">Reference proteome</keyword>
<evidence type="ECO:0000256" key="9">
    <source>
        <dbReference type="ARBA" id="ARBA00047870"/>
    </source>
</evidence>
<reference evidence="10" key="1">
    <citation type="submission" date="2023-06" db="EMBL/GenBank/DDBJ databases">
        <title>Genome-scale phylogeny and comparative genomics of the fungal order Sordariales.</title>
        <authorList>
            <consortium name="Lawrence Berkeley National Laboratory"/>
            <person name="Hensen N."/>
            <person name="Bonometti L."/>
            <person name="Westerberg I."/>
            <person name="Brannstrom I.O."/>
            <person name="Guillou S."/>
            <person name="Cros-Aarteil S."/>
            <person name="Calhoun S."/>
            <person name="Haridas S."/>
            <person name="Kuo A."/>
            <person name="Mondo S."/>
            <person name="Pangilinan J."/>
            <person name="Riley R."/>
            <person name="Labutti K."/>
            <person name="Andreopoulos B."/>
            <person name="Lipzen A."/>
            <person name="Chen C."/>
            <person name="Yanf M."/>
            <person name="Daum C."/>
            <person name="Ng V."/>
            <person name="Clum A."/>
            <person name="Steindorff A."/>
            <person name="Ohm R."/>
            <person name="Martin F."/>
            <person name="Silar P."/>
            <person name="Natvig D."/>
            <person name="Lalanne C."/>
            <person name="Gautier V."/>
            <person name="Ament-Velasquez S.L."/>
            <person name="Kruys A."/>
            <person name="Hutchinson M.I."/>
            <person name="Powell A.J."/>
            <person name="Barry K."/>
            <person name="Miller A.N."/>
            <person name="Grigoriev I.V."/>
            <person name="Debuchy R."/>
            <person name="Gladieux P."/>
            <person name="Thoren M.H."/>
            <person name="Johannesson H."/>
        </authorList>
    </citation>
    <scope>NUCLEOTIDE SEQUENCE</scope>
    <source>
        <strain evidence="10">CBS 606.72</strain>
    </source>
</reference>
<dbReference type="Gene3D" id="3.40.50.150">
    <property type="entry name" value="Vaccinia Virus protein VP39"/>
    <property type="match status" value="1"/>
</dbReference>
<comment type="similarity">
    <text evidence="8">Belongs to the methyltransferase superfamily. LaeA methyltransferase family.</text>
</comment>
<protein>
    <submittedName>
        <fullName evidence="10">S-adenosyl-L-methionine-dependent methyltransferase</fullName>
    </submittedName>
</protein>
<dbReference type="EMBL" id="JAULSU010000001">
    <property type="protein sequence ID" value="KAK0631784.1"/>
    <property type="molecule type" value="Genomic_DNA"/>
</dbReference>
<dbReference type="Pfam" id="PF13489">
    <property type="entry name" value="Methyltransf_23"/>
    <property type="match status" value="1"/>
</dbReference>
<dbReference type="SUPFAM" id="SSF53335">
    <property type="entry name" value="S-adenosyl-L-methionine-dependent methyltransferases"/>
    <property type="match status" value="1"/>
</dbReference>
<evidence type="ECO:0000256" key="3">
    <source>
        <dbReference type="ARBA" id="ARBA00022679"/>
    </source>
</evidence>
<dbReference type="GO" id="GO:0008168">
    <property type="term" value="F:methyltransferase activity"/>
    <property type="evidence" value="ECO:0007669"/>
    <property type="project" value="UniProtKB-KW"/>
</dbReference>
<evidence type="ECO:0000256" key="5">
    <source>
        <dbReference type="ARBA" id="ARBA00023015"/>
    </source>
</evidence>
<keyword evidence="6" id="KW-0804">Transcription</keyword>
<keyword evidence="2 10" id="KW-0489">Methyltransferase</keyword>
<comment type="caution">
    <text evidence="10">The sequence shown here is derived from an EMBL/GenBank/DDBJ whole genome shotgun (WGS) entry which is preliminary data.</text>
</comment>
<organism evidence="10 11">
    <name type="scientific">Immersiella caudata</name>
    <dbReference type="NCBI Taxonomy" id="314043"/>
    <lineage>
        <taxon>Eukaryota</taxon>
        <taxon>Fungi</taxon>
        <taxon>Dikarya</taxon>
        <taxon>Ascomycota</taxon>
        <taxon>Pezizomycotina</taxon>
        <taxon>Sordariomycetes</taxon>
        <taxon>Sordariomycetidae</taxon>
        <taxon>Sordariales</taxon>
        <taxon>Lasiosphaeriaceae</taxon>
        <taxon>Immersiella</taxon>
    </lineage>
</organism>
<dbReference type="GO" id="GO:0032259">
    <property type="term" value="P:methylation"/>
    <property type="evidence" value="ECO:0007669"/>
    <property type="project" value="UniProtKB-KW"/>
</dbReference>
<evidence type="ECO:0000256" key="8">
    <source>
        <dbReference type="ARBA" id="ARBA00038158"/>
    </source>
</evidence>
<dbReference type="PANTHER" id="PTHR43591">
    <property type="entry name" value="METHYLTRANSFERASE"/>
    <property type="match status" value="1"/>
</dbReference>
<dbReference type="GO" id="GO:0005634">
    <property type="term" value="C:nucleus"/>
    <property type="evidence" value="ECO:0007669"/>
    <property type="project" value="UniProtKB-SubCell"/>
</dbReference>
<evidence type="ECO:0000256" key="4">
    <source>
        <dbReference type="ARBA" id="ARBA00022691"/>
    </source>
</evidence>
<dbReference type="Proteomes" id="UP001175000">
    <property type="component" value="Unassembled WGS sequence"/>
</dbReference>
<dbReference type="PANTHER" id="PTHR43591:SF30">
    <property type="entry name" value="PROTEIN-METHIONINE METHYLTRANSFERASE LAEA"/>
    <property type="match status" value="1"/>
</dbReference>